<dbReference type="EMBL" id="JACCBK010000001">
    <property type="protein sequence ID" value="NYD85762.1"/>
    <property type="molecule type" value="Genomic_DNA"/>
</dbReference>
<name>A0A7Y9FEZ1_9CELL</name>
<proteinExistence type="predicted"/>
<dbReference type="AlphaFoldDB" id="A0A7Y9FEZ1"/>
<evidence type="ECO:0000259" key="1">
    <source>
        <dbReference type="Pfam" id="PF24254"/>
    </source>
</evidence>
<dbReference type="RefSeq" id="WP_140457516.1">
    <property type="nucleotide sequence ID" value="NZ_BAABFI010000018.1"/>
</dbReference>
<evidence type="ECO:0000313" key="4">
    <source>
        <dbReference type="Proteomes" id="UP000577956"/>
    </source>
</evidence>
<evidence type="ECO:0000313" key="5">
    <source>
        <dbReference type="Proteomes" id="UP000618382"/>
    </source>
</evidence>
<dbReference type="EMBL" id="BONN01000001">
    <property type="protein sequence ID" value="GIG31232.1"/>
    <property type="molecule type" value="Genomic_DNA"/>
</dbReference>
<evidence type="ECO:0000313" key="2">
    <source>
        <dbReference type="EMBL" id="GIG31232.1"/>
    </source>
</evidence>
<reference evidence="3 4" key="1">
    <citation type="submission" date="2020-07" db="EMBL/GenBank/DDBJ databases">
        <title>Sequencing the genomes of 1000 actinobacteria strains.</title>
        <authorList>
            <person name="Klenk H.-P."/>
        </authorList>
    </citation>
    <scope>NUCLEOTIDE SEQUENCE [LARGE SCALE GENOMIC DNA]</scope>
    <source>
        <strain evidence="3 4">DSM 24482</strain>
    </source>
</reference>
<dbReference type="Proteomes" id="UP000618382">
    <property type="component" value="Unassembled WGS sequence"/>
</dbReference>
<protein>
    <recommendedName>
        <fullName evidence="1">DUF7455 domain-containing protein</fullName>
    </recommendedName>
</protein>
<organism evidence="3 4">
    <name type="scientific">Cellulomonas oligotrophica</name>
    <dbReference type="NCBI Taxonomy" id="931536"/>
    <lineage>
        <taxon>Bacteria</taxon>
        <taxon>Bacillati</taxon>
        <taxon>Actinomycetota</taxon>
        <taxon>Actinomycetes</taxon>
        <taxon>Micrococcales</taxon>
        <taxon>Cellulomonadaceae</taxon>
        <taxon>Cellulomonas</taxon>
    </lineage>
</organism>
<reference evidence="2 5" key="2">
    <citation type="submission" date="2021-01" db="EMBL/GenBank/DDBJ databases">
        <title>Whole genome shotgun sequence of Cellulomonas oligotrophica NBRC 109435.</title>
        <authorList>
            <person name="Komaki H."/>
            <person name="Tamura T."/>
        </authorList>
    </citation>
    <scope>NUCLEOTIDE SEQUENCE [LARGE SCALE GENOMIC DNA]</scope>
    <source>
        <strain evidence="2 5">NBRC 109435</strain>
    </source>
</reference>
<dbReference type="Proteomes" id="UP000577956">
    <property type="component" value="Unassembled WGS sequence"/>
</dbReference>
<gene>
    <name evidence="3" type="ORF">BKA21_001311</name>
    <name evidence="2" type="ORF">Col01nite_03910</name>
</gene>
<keyword evidence="5" id="KW-1185">Reference proteome</keyword>
<sequence>MSTTTADAPTAPAVLTREDRCDRCGAQAFVRATLGGSDGTALHFCGHHFRAHELKLVAAGATILDERHRIDERA</sequence>
<dbReference type="Pfam" id="PF24254">
    <property type="entry name" value="DUF7455"/>
    <property type="match status" value="1"/>
</dbReference>
<accession>A0A7Y9FEZ1</accession>
<evidence type="ECO:0000313" key="3">
    <source>
        <dbReference type="EMBL" id="NYD85762.1"/>
    </source>
</evidence>
<feature type="domain" description="DUF7455" evidence="1">
    <location>
        <begin position="15"/>
        <end position="70"/>
    </location>
</feature>
<dbReference type="InterPro" id="IPR055878">
    <property type="entry name" value="DUF7455"/>
</dbReference>
<comment type="caution">
    <text evidence="3">The sequence shown here is derived from an EMBL/GenBank/DDBJ whole genome shotgun (WGS) entry which is preliminary data.</text>
</comment>